<reference evidence="1" key="1">
    <citation type="journal article" date="2023" name="G3 (Bethesda)">
        <title>A reference genome for the long-term kleptoplast-retaining sea slug Elysia crispata morphotype clarki.</title>
        <authorList>
            <person name="Eastman K.E."/>
            <person name="Pendleton A.L."/>
            <person name="Shaikh M.A."/>
            <person name="Suttiyut T."/>
            <person name="Ogas R."/>
            <person name="Tomko P."/>
            <person name="Gavelis G."/>
            <person name="Widhalm J.R."/>
            <person name="Wisecaver J.H."/>
        </authorList>
    </citation>
    <scope>NUCLEOTIDE SEQUENCE</scope>
    <source>
        <strain evidence="1">ECLA1</strain>
    </source>
</reference>
<gene>
    <name evidence="1" type="ORF">RRG08_038410</name>
</gene>
<dbReference type="EMBL" id="JAWDGP010006225">
    <property type="protein sequence ID" value="KAK3745430.1"/>
    <property type="molecule type" value="Genomic_DNA"/>
</dbReference>
<proteinExistence type="predicted"/>
<protein>
    <submittedName>
        <fullName evidence="1">Uncharacterized protein</fullName>
    </submittedName>
</protein>
<organism evidence="1 2">
    <name type="scientific">Elysia crispata</name>
    <name type="common">lettuce slug</name>
    <dbReference type="NCBI Taxonomy" id="231223"/>
    <lineage>
        <taxon>Eukaryota</taxon>
        <taxon>Metazoa</taxon>
        <taxon>Spiralia</taxon>
        <taxon>Lophotrochozoa</taxon>
        <taxon>Mollusca</taxon>
        <taxon>Gastropoda</taxon>
        <taxon>Heterobranchia</taxon>
        <taxon>Euthyneura</taxon>
        <taxon>Panpulmonata</taxon>
        <taxon>Sacoglossa</taxon>
        <taxon>Placobranchoidea</taxon>
        <taxon>Plakobranchidae</taxon>
        <taxon>Elysia</taxon>
    </lineage>
</organism>
<dbReference type="Proteomes" id="UP001283361">
    <property type="component" value="Unassembled WGS sequence"/>
</dbReference>
<evidence type="ECO:0000313" key="1">
    <source>
        <dbReference type="EMBL" id="KAK3745430.1"/>
    </source>
</evidence>
<accession>A0AAE1CZB2</accession>
<evidence type="ECO:0000313" key="2">
    <source>
        <dbReference type="Proteomes" id="UP001283361"/>
    </source>
</evidence>
<dbReference type="AlphaFoldDB" id="A0AAE1CZB2"/>
<name>A0AAE1CZB2_9GAST</name>
<sequence length="94" mass="9889">MDATQDRCDASRGNIPIAVNIESALVGVLHQEVFAYAFQSRSVGISKGNSDISNLTALHTLNLASRLDMHSGQMKGCLLQGLSISPPAGFGMSV</sequence>
<comment type="caution">
    <text evidence="1">The sequence shown here is derived from an EMBL/GenBank/DDBJ whole genome shotgun (WGS) entry which is preliminary data.</text>
</comment>
<keyword evidence="2" id="KW-1185">Reference proteome</keyword>